<gene>
    <name evidence="2" type="ORF">O1R50_10475</name>
</gene>
<dbReference type="Pfam" id="PF04314">
    <property type="entry name" value="PCuAC"/>
    <property type="match status" value="1"/>
</dbReference>
<accession>A0A9X3P849</accession>
<proteinExistence type="predicted"/>
<dbReference type="Gene3D" id="2.60.40.1890">
    <property type="entry name" value="PCu(A)C copper chaperone"/>
    <property type="match status" value="1"/>
</dbReference>
<keyword evidence="3" id="KW-1185">Reference proteome</keyword>
<evidence type="ECO:0000313" key="3">
    <source>
        <dbReference type="Proteomes" id="UP001146067"/>
    </source>
</evidence>
<dbReference type="RefSeq" id="WP_270109962.1">
    <property type="nucleotide sequence ID" value="NZ_JAPZVP010000007.1"/>
</dbReference>
<dbReference type="Proteomes" id="UP001146067">
    <property type="component" value="Unassembled WGS sequence"/>
</dbReference>
<comment type="caution">
    <text evidence="2">The sequence shown here is derived from an EMBL/GenBank/DDBJ whole genome shotgun (WGS) entry which is preliminary data.</text>
</comment>
<dbReference type="PROSITE" id="PS51257">
    <property type="entry name" value="PROKAR_LIPOPROTEIN"/>
    <property type="match status" value="1"/>
</dbReference>
<feature type="compositionally biased region" description="Polar residues" evidence="1">
    <location>
        <begin position="117"/>
        <end position="135"/>
    </location>
</feature>
<feature type="region of interest" description="Disordered" evidence="1">
    <location>
        <begin position="247"/>
        <end position="267"/>
    </location>
</feature>
<protein>
    <recommendedName>
        <fullName evidence="4">Copper chaperone PCu(A)C</fullName>
    </recommendedName>
</protein>
<dbReference type="InterPro" id="IPR036182">
    <property type="entry name" value="PCuAC_sf"/>
</dbReference>
<name>A0A9X3P849_9ACTN</name>
<feature type="compositionally biased region" description="Low complexity" evidence="1">
    <location>
        <begin position="173"/>
        <end position="186"/>
    </location>
</feature>
<dbReference type="SUPFAM" id="SSF110087">
    <property type="entry name" value="DR1885-like metal-binding protein"/>
    <property type="match status" value="1"/>
</dbReference>
<dbReference type="AlphaFoldDB" id="A0A9X3P849"/>
<dbReference type="InterPro" id="IPR007410">
    <property type="entry name" value="LpqE-like"/>
</dbReference>
<feature type="compositionally biased region" description="Basic and acidic residues" evidence="1">
    <location>
        <begin position="258"/>
        <end position="267"/>
    </location>
</feature>
<dbReference type="EMBL" id="JAPZVP010000007">
    <property type="protein sequence ID" value="MDA1360052.1"/>
    <property type="molecule type" value="Genomic_DNA"/>
</dbReference>
<sequence>MERRQASAAAAGVRWAVALTAVGVALAGCGANRAAQTSEMAPAISGVDADAGTLALRDMQVDFGERGFYPEGGQAPLRIWIDNRGDEPVVLEAVTSSAAEAVVLATEMVIPEETPTADESATPETDASASPTAGESESPEADASPTADASESPEADDASPTADASESPDADAAESASPEGEATAAELEGQRDFEIEIAPDSYMRLAPTTGSFLMLDGLKEDVFMGGTVEVTFVFSNGEAVTVDLPMGVPEEAPPRSYFEPRHEEEAG</sequence>
<reference evidence="2" key="1">
    <citation type="submission" date="2022-12" db="EMBL/GenBank/DDBJ databases">
        <title>Gycomyces niveus sp.nov.,a novel actinomycete isolated from soil in Shouguan.</title>
        <authorList>
            <person name="Yang X."/>
        </authorList>
    </citation>
    <scope>NUCLEOTIDE SEQUENCE</scope>
    <source>
        <strain evidence="2">NEAU-A15</strain>
    </source>
</reference>
<evidence type="ECO:0000256" key="1">
    <source>
        <dbReference type="SAM" id="MobiDB-lite"/>
    </source>
</evidence>
<evidence type="ECO:0008006" key="4">
    <source>
        <dbReference type="Google" id="ProtNLM"/>
    </source>
</evidence>
<feature type="region of interest" description="Disordered" evidence="1">
    <location>
        <begin position="112"/>
        <end position="191"/>
    </location>
</feature>
<organism evidence="2 3">
    <name type="scientific">Glycomyces luteolus</name>
    <dbReference type="NCBI Taxonomy" id="2670330"/>
    <lineage>
        <taxon>Bacteria</taxon>
        <taxon>Bacillati</taxon>
        <taxon>Actinomycetota</taxon>
        <taxon>Actinomycetes</taxon>
        <taxon>Glycomycetales</taxon>
        <taxon>Glycomycetaceae</taxon>
        <taxon>Glycomyces</taxon>
    </lineage>
</organism>
<evidence type="ECO:0000313" key="2">
    <source>
        <dbReference type="EMBL" id="MDA1360052.1"/>
    </source>
</evidence>